<dbReference type="AlphaFoldDB" id="A0A419T181"/>
<sequence>MELFERIKNLRKEVLQKTQEEFSSVIKISRSNLGSIEIGRINVTSRVISVICTEYDVNEGWVRTGDGKMFEQLTDHQKVMKYT</sequence>
<reference evidence="2 3" key="1">
    <citation type="submission" date="2016-08" db="EMBL/GenBank/DDBJ databases">
        <title>A new outlook on sporulation: Clostridium algidixylanolyticum.</title>
        <authorList>
            <person name="Poppleton D.I."/>
            <person name="Gribaldo S."/>
        </authorList>
    </citation>
    <scope>NUCLEOTIDE SEQUENCE [LARGE SCALE GENOMIC DNA]</scope>
    <source>
        <strain evidence="2 3">SPL73</strain>
    </source>
</reference>
<dbReference type="CDD" id="cd00093">
    <property type="entry name" value="HTH_XRE"/>
    <property type="match status" value="1"/>
</dbReference>
<dbReference type="Gene3D" id="1.10.260.40">
    <property type="entry name" value="lambda repressor-like DNA-binding domains"/>
    <property type="match status" value="1"/>
</dbReference>
<protein>
    <recommendedName>
        <fullName evidence="1">HTH cro/C1-type domain-containing protein</fullName>
    </recommendedName>
</protein>
<dbReference type="RefSeq" id="WP_243117210.1">
    <property type="nucleotide sequence ID" value="NZ_MCIA01000022.1"/>
</dbReference>
<evidence type="ECO:0000313" key="2">
    <source>
        <dbReference type="EMBL" id="RKD31314.1"/>
    </source>
</evidence>
<evidence type="ECO:0000313" key="3">
    <source>
        <dbReference type="Proteomes" id="UP000284277"/>
    </source>
</evidence>
<gene>
    <name evidence="2" type="ORF">BET01_20935</name>
</gene>
<feature type="domain" description="HTH cro/C1-type" evidence="1">
    <location>
        <begin position="7"/>
        <end position="62"/>
    </location>
</feature>
<name>A0A419T181_9FIRM</name>
<accession>A0A419T181</accession>
<comment type="caution">
    <text evidence="2">The sequence shown here is derived from an EMBL/GenBank/DDBJ whole genome shotgun (WGS) entry which is preliminary data.</text>
</comment>
<dbReference type="PROSITE" id="PS50943">
    <property type="entry name" value="HTH_CROC1"/>
    <property type="match status" value="1"/>
</dbReference>
<evidence type="ECO:0000259" key="1">
    <source>
        <dbReference type="PROSITE" id="PS50943"/>
    </source>
</evidence>
<dbReference type="EMBL" id="MCIA01000022">
    <property type="protein sequence ID" value="RKD31314.1"/>
    <property type="molecule type" value="Genomic_DNA"/>
</dbReference>
<dbReference type="SUPFAM" id="SSF47413">
    <property type="entry name" value="lambda repressor-like DNA-binding domains"/>
    <property type="match status" value="1"/>
</dbReference>
<keyword evidence="3" id="KW-1185">Reference proteome</keyword>
<dbReference type="SMART" id="SM00530">
    <property type="entry name" value="HTH_XRE"/>
    <property type="match status" value="1"/>
</dbReference>
<dbReference type="InterPro" id="IPR001387">
    <property type="entry name" value="Cro/C1-type_HTH"/>
</dbReference>
<dbReference type="GO" id="GO:0003677">
    <property type="term" value="F:DNA binding"/>
    <property type="evidence" value="ECO:0007669"/>
    <property type="project" value="InterPro"/>
</dbReference>
<dbReference type="Pfam" id="PF12844">
    <property type="entry name" value="HTH_19"/>
    <property type="match status" value="1"/>
</dbReference>
<proteinExistence type="predicted"/>
<dbReference type="Proteomes" id="UP000284277">
    <property type="component" value="Unassembled WGS sequence"/>
</dbReference>
<organism evidence="2 3">
    <name type="scientific">Lacrimispora algidixylanolytica</name>
    <dbReference type="NCBI Taxonomy" id="94868"/>
    <lineage>
        <taxon>Bacteria</taxon>
        <taxon>Bacillati</taxon>
        <taxon>Bacillota</taxon>
        <taxon>Clostridia</taxon>
        <taxon>Lachnospirales</taxon>
        <taxon>Lachnospiraceae</taxon>
        <taxon>Lacrimispora</taxon>
    </lineage>
</organism>
<dbReference type="InterPro" id="IPR010982">
    <property type="entry name" value="Lambda_DNA-bd_dom_sf"/>
</dbReference>